<feature type="region of interest" description="Disordered" evidence="5">
    <location>
        <begin position="228"/>
        <end position="264"/>
    </location>
</feature>
<dbReference type="EMBL" id="CCYD01000653">
    <property type="protein sequence ID" value="CEG43028.1"/>
    <property type="molecule type" value="Genomic_DNA"/>
</dbReference>
<evidence type="ECO:0000313" key="8">
    <source>
        <dbReference type="Proteomes" id="UP000054928"/>
    </source>
</evidence>
<dbReference type="OrthoDB" id="73669at2759"/>
<proteinExistence type="predicted"/>
<evidence type="ECO:0000256" key="4">
    <source>
        <dbReference type="PROSITE-ProRule" id="PRU00027"/>
    </source>
</evidence>
<keyword evidence="1" id="KW-0479">Metal-binding</keyword>
<dbReference type="InterPro" id="IPR012337">
    <property type="entry name" value="RNaseH-like_sf"/>
</dbReference>
<keyword evidence="8" id="KW-1185">Reference proteome</keyword>
<dbReference type="InterPro" id="IPR003656">
    <property type="entry name" value="Znf_BED"/>
</dbReference>
<dbReference type="PROSITE" id="PS50808">
    <property type="entry name" value="ZF_BED"/>
    <property type="match status" value="1"/>
</dbReference>
<dbReference type="AlphaFoldDB" id="A0A0P1AQC5"/>
<dbReference type="GO" id="GO:0008270">
    <property type="term" value="F:zinc ion binding"/>
    <property type="evidence" value="ECO:0007669"/>
    <property type="project" value="UniProtKB-KW"/>
</dbReference>
<keyword evidence="3" id="KW-0862">Zinc</keyword>
<organism evidence="7 8">
    <name type="scientific">Plasmopara halstedii</name>
    <name type="common">Downy mildew of sunflower</name>
    <dbReference type="NCBI Taxonomy" id="4781"/>
    <lineage>
        <taxon>Eukaryota</taxon>
        <taxon>Sar</taxon>
        <taxon>Stramenopiles</taxon>
        <taxon>Oomycota</taxon>
        <taxon>Peronosporomycetes</taxon>
        <taxon>Peronosporales</taxon>
        <taxon>Peronosporaceae</taxon>
        <taxon>Plasmopara</taxon>
    </lineage>
</organism>
<name>A0A0P1AQC5_PLAHL</name>
<feature type="compositionally biased region" description="Polar residues" evidence="5">
    <location>
        <begin position="892"/>
        <end position="906"/>
    </location>
</feature>
<accession>A0A0P1AQC5</accession>
<dbReference type="GeneID" id="36408308"/>
<evidence type="ECO:0000313" key="7">
    <source>
        <dbReference type="EMBL" id="CEG43028.1"/>
    </source>
</evidence>
<sequence>MATERLNRAQSDTLLASEVIDDTSAARMETVVSSPTGHEDAIDASTGEALFELSSYTGGAPLPPMVNSDMELAVSSTTNASHDLFDHDSIDKSSIGEEKKMGRPSHPAWQYFTRGEKRNRFHYNAYCKFCHENGVKSVVVRGVSGNMIRHLQECMYCPAEVVTQLKLLCAQKDAANFNKRHQTQNRGANMSLQGSLPASKKARYIANPEGSMRDSMATAAKVSVIQDTSASEDSMPFQPPLTSSSMNGELTTVTSSSNSLSFNDDHSSLGNEEIFAKSRLGNVTKNPDEYFACQADDANDHHLSQEVYSTGNFNQLVASSTLLTGLPWDWVWTEQSASIFGENYSRLQLPSAEVLSAMVNVSREEQIIKMRGEKVGVTLAVSWFAASFPKSSFVLLSLVNALGEATTWELIEMGIGDIAPGTVADKIKCNLVDLRKSGIWVINIVTDTSLTYEASRLAVTSYNQTLAIPVIPCFSHTLQMLLGVVLTGSDSSMQTFGKVVDIVQMFSSNRVLNVLRRECGDLDAVLHGPTSHNWYSFIESINSVRQYGDMIKMISSKVVQASLDLRNSAHGSLRKTVAKNLRKDSAGNSIDELAECRLSGAVLQSIQNEEFWESIGALSELITPIKETYKIMSSTPTTPFYLSDVLYQFGRMHQQYKLILSDWESRSSGGRSVEQVRCLLRTLDDMWRLYDQSLMFLGYTFDFRLQSRYLARHQSSLQWLSIGRSAKQYFRDWFCAMSPTQNLSRLRALSDEAVGHFMEDLLAFKERKHPFDSEMLREYDNPKYFYMLVSDSHPILHMFCSRLFSIVTSTPFLGDVIPGKCFLPSTSFARCSQHTLLPLLQMKLLSQTTLRLSKDLFESIHGRKSNHVTANLEGDDPHSHFTEFTSEEARSSLFQSSDSAEQTPTNEADDDTFSQSRIWSMNQWEVIAREWNAHWKREIESCKQLYSSGALNLTSTNLTLDQIFVEALPSRVPHDQEDAVVDV</sequence>
<evidence type="ECO:0000256" key="3">
    <source>
        <dbReference type="ARBA" id="ARBA00022833"/>
    </source>
</evidence>
<dbReference type="RefSeq" id="XP_024579397.1">
    <property type="nucleotide sequence ID" value="XM_024728974.1"/>
</dbReference>
<keyword evidence="2 4" id="KW-0863">Zinc-finger</keyword>
<feature type="region of interest" description="Disordered" evidence="5">
    <location>
        <begin position="892"/>
        <end position="912"/>
    </location>
</feature>
<protein>
    <submittedName>
        <fullName evidence="7">Zinc finger, BED-type predicted</fullName>
    </submittedName>
</protein>
<evidence type="ECO:0000256" key="2">
    <source>
        <dbReference type="ARBA" id="ARBA00022771"/>
    </source>
</evidence>
<evidence type="ECO:0000259" key="6">
    <source>
        <dbReference type="PROSITE" id="PS50808"/>
    </source>
</evidence>
<evidence type="ECO:0000256" key="1">
    <source>
        <dbReference type="ARBA" id="ARBA00022723"/>
    </source>
</evidence>
<reference evidence="8" key="1">
    <citation type="submission" date="2014-09" db="EMBL/GenBank/DDBJ databases">
        <authorList>
            <person name="Sharma Rahul"/>
            <person name="Thines Marco"/>
        </authorList>
    </citation>
    <scope>NUCLEOTIDE SEQUENCE [LARGE SCALE GENOMIC DNA]</scope>
</reference>
<dbReference type="GO" id="GO:0003677">
    <property type="term" value="F:DNA binding"/>
    <property type="evidence" value="ECO:0007669"/>
    <property type="project" value="InterPro"/>
</dbReference>
<dbReference type="SUPFAM" id="SSF53098">
    <property type="entry name" value="Ribonuclease H-like"/>
    <property type="match status" value="1"/>
</dbReference>
<dbReference type="Proteomes" id="UP000054928">
    <property type="component" value="Unassembled WGS sequence"/>
</dbReference>
<feature type="domain" description="BED-type" evidence="6">
    <location>
        <begin position="103"/>
        <end position="161"/>
    </location>
</feature>
<feature type="compositionally biased region" description="Polar residues" evidence="5">
    <location>
        <begin position="240"/>
        <end position="254"/>
    </location>
</feature>
<dbReference type="OMA" id="PSHPAWQ"/>
<evidence type="ECO:0000256" key="5">
    <source>
        <dbReference type="SAM" id="MobiDB-lite"/>
    </source>
</evidence>